<evidence type="ECO:0000313" key="2">
    <source>
        <dbReference type="EMBL" id="RKO89080.1"/>
    </source>
</evidence>
<keyword evidence="3" id="KW-1185">Reference proteome</keyword>
<gene>
    <name evidence="2" type="ORF">BDK51DRAFT_30404</name>
</gene>
<organism evidence="2 3">
    <name type="scientific">Blyttiomyces helicus</name>
    <dbReference type="NCBI Taxonomy" id="388810"/>
    <lineage>
        <taxon>Eukaryota</taxon>
        <taxon>Fungi</taxon>
        <taxon>Fungi incertae sedis</taxon>
        <taxon>Chytridiomycota</taxon>
        <taxon>Chytridiomycota incertae sedis</taxon>
        <taxon>Chytridiomycetes</taxon>
        <taxon>Chytridiomycetes incertae sedis</taxon>
        <taxon>Blyttiomyces</taxon>
    </lineage>
</organism>
<feature type="compositionally biased region" description="Pro residues" evidence="1">
    <location>
        <begin position="400"/>
        <end position="409"/>
    </location>
</feature>
<name>A0A4P9WDP6_9FUNG</name>
<feature type="region of interest" description="Disordered" evidence="1">
    <location>
        <begin position="72"/>
        <end position="143"/>
    </location>
</feature>
<reference evidence="3" key="1">
    <citation type="journal article" date="2018" name="Nat. Microbiol.">
        <title>Leveraging single-cell genomics to expand the fungal tree of life.</title>
        <authorList>
            <person name="Ahrendt S.R."/>
            <person name="Quandt C.A."/>
            <person name="Ciobanu D."/>
            <person name="Clum A."/>
            <person name="Salamov A."/>
            <person name="Andreopoulos B."/>
            <person name="Cheng J.F."/>
            <person name="Woyke T."/>
            <person name="Pelin A."/>
            <person name="Henrissat B."/>
            <person name="Reynolds N.K."/>
            <person name="Benny G.L."/>
            <person name="Smith M.E."/>
            <person name="James T.Y."/>
            <person name="Grigoriev I.V."/>
        </authorList>
    </citation>
    <scope>NUCLEOTIDE SEQUENCE [LARGE SCALE GENOMIC DNA]</scope>
</reference>
<sequence>MLPRKDRPPSALSRPPPSASPPSQYFGRPPPSPSTFSTAAPVLGPPALLPVLLPFSASQCPLLDPLTTVTATTITAQPAKPTAGPKRDTGPKPSVRAPTARNGASSLSSASSSSYSSSSTRSASSFCTSTSTSTPPPPPHSDAALLRELDRLRLRVEHLQSLLAESQATVEVQARENGVLRSALGRLERGEGGRLASRFGDRMLDETSPRGTMKNGSFDGLPLIIPLHVSSSQADRDLDSHLDFESLLSTDPPRPDEAEVEVRVPTPGPSDDPSPIPDPDPAYPDPLLDFSIGSIGTSIIDRALRMELLDDEPHAGDEPPSPRKLFKSDSKTFAVDAGAGTERAGAGWIDMIRKPRRIPSVSSLPHSVISHLNDPTPSPQVELGHIPSPSPLPSASAPRFPTPSAPHSPPPRRDATVLEQERDALEEELVLRYNELRVSEDRFRAELEKRDRELEQLRQQLPTVEKWT</sequence>
<dbReference type="EMBL" id="KZ996300">
    <property type="protein sequence ID" value="RKO89080.1"/>
    <property type="molecule type" value="Genomic_DNA"/>
</dbReference>
<feature type="compositionally biased region" description="Basic and acidic residues" evidence="1">
    <location>
        <begin position="253"/>
        <end position="262"/>
    </location>
</feature>
<feature type="region of interest" description="Disordered" evidence="1">
    <location>
        <begin position="366"/>
        <end position="419"/>
    </location>
</feature>
<evidence type="ECO:0000256" key="1">
    <source>
        <dbReference type="SAM" id="MobiDB-lite"/>
    </source>
</evidence>
<protein>
    <submittedName>
        <fullName evidence="2">Uncharacterized protein</fullName>
    </submittedName>
</protein>
<feature type="compositionally biased region" description="Pro residues" evidence="1">
    <location>
        <begin position="266"/>
        <end position="284"/>
    </location>
</feature>
<dbReference type="AlphaFoldDB" id="A0A4P9WDP6"/>
<feature type="region of interest" description="Disordered" evidence="1">
    <location>
        <begin position="245"/>
        <end position="285"/>
    </location>
</feature>
<proteinExistence type="predicted"/>
<feature type="compositionally biased region" description="Low complexity" evidence="1">
    <location>
        <begin position="104"/>
        <end position="133"/>
    </location>
</feature>
<accession>A0A4P9WDP6</accession>
<feature type="region of interest" description="Disordered" evidence="1">
    <location>
        <begin position="1"/>
        <end position="43"/>
    </location>
</feature>
<dbReference type="Proteomes" id="UP000269721">
    <property type="component" value="Unassembled WGS sequence"/>
</dbReference>
<evidence type="ECO:0000313" key="3">
    <source>
        <dbReference type="Proteomes" id="UP000269721"/>
    </source>
</evidence>